<dbReference type="Pfam" id="PF00474">
    <property type="entry name" value="SSF"/>
    <property type="match status" value="1"/>
</dbReference>
<dbReference type="InterPro" id="IPR038377">
    <property type="entry name" value="Na/Glc_symporter_sf"/>
</dbReference>
<name>A0A372LQ19_9BACI</name>
<evidence type="ECO:0000256" key="8">
    <source>
        <dbReference type="ARBA" id="ARBA00023053"/>
    </source>
</evidence>
<comment type="similarity">
    <text evidence="2 13">Belongs to the sodium:solute symporter (SSF) (TC 2.A.21) family.</text>
</comment>
<evidence type="ECO:0000256" key="3">
    <source>
        <dbReference type="ARBA" id="ARBA00022448"/>
    </source>
</evidence>
<evidence type="ECO:0000256" key="7">
    <source>
        <dbReference type="ARBA" id="ARBA00022989"/>
    </source>
</evidence>
<keyword evidence="9" id="KW-0406">Ion transport</keyword>
<dbReference type="Proteomes" id="UP000264541">
    <property type="component" value="Unassembled WGS sequence"/>
</dbReference>
<gene>
    <name evidence="15" type="ORF">D0469_06780</name>
</gene>
<dbReference type="GO" id="GO:0005886">
    <property type="term" value="C:plasma membrane"/>
    <property type="evidence" value="ECO:0007669"/>
    <property type="project" value="UniProtKB-SubCell"/>
</dbReference>
<keyword evidence="11" id="KW-0739">Sodium transport</keyword>
<dbReference type="Gene3D" id="1.20.1730.10">
    <property type="entry name" value="Sodium/glucose cotransporter"/>
    <property type="match status" value="1"/>
</dbReference>
<evidence type="ECO:0000256" key="6">
    <source>
        <dbReference type="ARBA" id="ARBA00022847"/>
    </source>
</evidence>
<feature type="transmembrane region" description="Helical" evidence="14">
    <location>
        <begin position="412"/>
        <end position="430"/>
    </location>
</feature>
<keyword evidence="4" id="KW-1003">Cell membrane</keyword>
<dbReference type="PANTHER" id="PTHR48086">
    <property type="entry name" value="SODIUM/PROLINE SYMPORTER-RELATED"/>
    <property type="match status" value="1"/>
</dbReference>
<dbReference type="EMBL" id="QVTE01000016">
    <property type="protein sequence ID" value="RFU70298.1"/>
    <property type="molecule type" value="Genomic_DNA"/>
</dbReference>
<keyword evidence="16" id="KW-1185">Reference proteome</keyword>
<keyword evidence="10 14" id="KW-0472">Membrane</keyword>
<evidence type="ECO:0000256" key="1">
    <source>
        <dbReference type="ARBA" id="ARBA00004651"/>
    </source>
</evidence>
<organism evidence="15 16">
    <name type="scientific">Peribacillus saganii</name>
    <dbReference type="NCBI Taxonomy" id="2303992"/>
    <lineage>
        <taxon>Bacteria</taxon>
        <taxon>Bacillati</taxon>
        <taxon>Bacillota</taxon>
        <taxon>Bacilli</taxon>
        <taxon>Bacillales</taxon>
        <taxon>Bacillaceae</taxon>
        <taxon>Peribacillus</taxon>
    </lineage>
</organism>
<feature type="transmembrane region" description="Helical" evidence="14">
    <location>
        <begin position="353"/>
        <end position="375"/>
    </location>
</feature>
<accession>A0A372LQ19</accession>
<dbReference type="InterPro" id="IPR050277">
    <property type="entry name" value="Sodium:Solute_Symporter"/>
</dbReference>
<keyword evidence="7 14" id="KW-1133">Transmembrane helix</keyword>
<feature type="transmembrane region" description="Helical" evidence="14">
    <location>
        <begin position="381"/>
        <end position="405"/>
    </location>
</feature>
<evidence type="ECO:0000313" key="16">
    <source>
        <dbReference type="Proteomes" id="UP000264541"/>
    </source>
</evidence>
<keyword evidence="5 14" id="KW-0812">Transmembrane</keyword>
<dbReference type="PANTHER" id="PTHR48086:SF3">
    <property type="entry name" value="SODIUM_PROLINE SYMPORTER"/>
    <property type="match status" value="1"/>
</dbReference>
<dbReference type="RefSeq" id="WP_117325882.1">
    <property type="nucleotide sequence ID" value="NZ_QVTE01000016.1"/>
</dbReference>
<comment type="subcellular location">
    <subcellularLocation>
        <location evidence="1">Cell membrane</location>
        <topology evidence="1">Multi-pass membrane protein</topology>
    </subcellularLocation>
</comment>
<dbReference type="GO" id="GO:0015293">
    <property type="term" value="F:symporter activity"/>
    <property type="evidence" value="ECO:0007669"/>
    <property type="project" value="UniProtKB-KW"/>
</dbReference>
<feature type="transmembrane region" description="Helical" evidence="14">
    <location>
        <begin position="442"/>
        <end position="460"/>
    </location>
</feature>
<keyword evidence="6" id="KW-0769">Symport</keyword>
<feature type="transmembrane region" description="Helical" evidence="14">
    <location>
        <begin position="6"/>
        <end position="25"/>
    </location>
</feature>
<evidence type="ECO:0000256" key="5">
    <source>
        <dbReference type="ARBA" id="ARBA00022692"/>
    </source>
</evidence>
<feature type="transmembrane region" description="Helical" evidence="14">
    <location>
        <begin position="305"/>
        <end position="333"/>
    </location>
</feature>
<sequence length="477" mass="51719">MEINFIYLSILIILFLAIIGVGIWANRRVKGTEDYAVAGRQLGLFLSLGTFVATFISAVSIIGGVGYASNYGWSFLLFQGIGVQVGIIILVLLAKKVHDSNCKTIPEYLFHNYNSRLLQVFSAFTIIIAYTVTLVSQLYAVGILVRTIVGIPEYLAVLIVGIVFLSYSVMGGLTAIARTDTIQAIIIAIGLSLAVIFMLTKVPLHAFFAGPFNTPLQGNTATISQLIAWSMVWGLGVAVQPYYLQRMFSSKNRQVARLMFGYGAICLLFTYLAITIIGIGAFYLAPENIGDQAFPYLAKSVFPPVLGVVVMAALIGGILSTVDSILNIVGVYYVNDIHEVVSRNKLTDQKKLFASRIATLAFGVICIITTVVMTFKKISFIVLFAAYAWGIIGSTLFVPIVIAVLKKKKSPAAGAFSSIFGFVGAVAGKLFNTFKITSIHEIYWGIGLSIIGFFLGYLLSKKQAGPDQKMNNVHAAK</sequence>
<dbReference type="PROSITE" id="PS50283">
    <property type="entry name" value="NA_SOLUT_SYMP_3"/>
    <property type="match status" value="1"/>
</dbReference>
<dbReference type="GO" id="GO:0006814">
    <property type="term" value="P:sodium ion transport"/>
    <property type="evidence" value="ECO:0007669"/>
    <property type="project" value="UniProtKB-KW"/>
</dbReference>
<feature type="transmembrane region" description="Helical" evidence="14">
    <location>
        <begin position="120"/>
        <end position="142"/>
    </location>
</feature>
<keyword evidence="8" id="KW-0915">Sodium</keyword>
<feature type="transmembrane region" description="Helical" evidence="14">
    <location>
        <begin position="256"/>
        <end position="285"/>
    </location>
</feature>
<feature type="transmembrane region" description="Helical" evidence="14">
    <location>
        <begin position="184"/>
        <end position="206"/>
    </location>
</feature>
<protein>
    <submittedName>
        <fullName evidence="15">Sodium:solute symporter family protein</fullName>
    </submittedName>
</protein>
<evidence type="ECO:0000256" key="14">
    <source>
        <dbReference type="SAM" id="Phobius"/>
    </source>
</evidence>
<evidence type="ECO:0000256" key="11">
    <source>
        <dbReference type="ARBA" id="ARBA00023201"/>
    </source>
</evidence>
<feature type="transmembrane region" description="Helical" evidence="14">
    <location>
        <begin position="73"/>
        <end position="94"/>
    </location>
</feature>
<dbReference type="OrthoDB" id="9789704at2"/>
<evidence type="ECO:0000256" key="13">
    <source>
        <dbReference type="RuleBase" id="RU362091"/>
    </source>
</evidence>
<dbReference type="AlphaFoldDB" id="A0A372LQ19"/>
<evidence type="ECO:0000256" key="2">
    <source>
        <dbReference type="ARBA" id="ARBA00006434"/>
    </source>
</evidence>
<feature type="transmembrane region" description="Helical" evidence="14">
    <location>
        <begin position="226"/>
        <end position="244"/>
    </location>
</feature>
<feature type="transmembrane region" description="Helical" evidence="14">
    <location>
        <begin position="45"/>
        <end position="67"/>
    </location>
</feature>
<dbReference type="InterPro" id="IPR001734">
    <property type="entry name" value="Na/solute_symporter"/>
</dbReference>
<feature type="transmembrane region" description="Helical" evidence="14">
    <location>
        <begin position="154"/>
        <end position="177"/>
    </location>
</feature>
<evidence type="ECO:0000313" key="15">
    <source>
        <dbReference type="EMBL" id="RFU70298.1"/>
    </source>
</evidence>
<comment type="catalytic activity">
    <reaction evidence="12">
        <text>L-proline(in) + Na(+)(in) = L-proline(out) + Na(+)(out)</text>
        <dbReference type="Rhea" id="RHEA:28967"/>
        <dbReference type="ChEBI" id="CHEBI:29101"/>
        <dbReference type="ChEBI" id="CHEBI:60039"/>
    </reaction>
</comment>
<evidence type="ECO:0000256" key="10">
    <source>
        <dbReference type="ARBA" id="ARBA00023136"/>
    </source>
</evidence>
<keyword evidence="3" id="KW-0813">Transport</keyword>
<proteinExistence type="inferred from homology"/>
<evidence type="ECO:0000256" key="12">
    <source>
        <dbReference type="ARBA" id="ARBA00033708"/>
    </source>
</evidence>
<evidence type="ECO:0000256" key="4">
    <source>
        <dbReference type="ARBA" id="ARBA00022475"/>
    </source>
</evidence>
<comment type="caution">
    <text evidence="15">The sequence shown here is derived from an EMBL/GenBank/DDBJ whole genome shotgun (WGS) entry which is preliminary data.</text>
</comment>
<evidence type="ECO:0000256" key="9">
    <source>
        <dbReference type="ARBA" id="ARBA00023065"/>
    </source>
</evidence>
<dbReference type="CDD" id="cd10322">
    <property type="entry name" value="SLC5sbd"/>
    <property type="match status" value="1"/>
</dbReference>
<reference evidence="15 16" key="1">
    <citation type="submission" date="2018-08" db="EMBL/GenBank/DDBJ databases">
        <title>Bacillus chawlae sp. nov., Bacillus glennii sp. nov., and Bacillus saganii sp. nov. Isolated from the Vehicle Assembly Building at Kennedy Space Center where the Viking Spacecraft were Assembled.</title>
        <authorList>
            <person name="Seuylemezian A."/>
            <person name="Vaishampayan P."/>
        </authorList>
    </citation>
    <scope>NUCLEOTIDE SEQUENCE [LARGE SCALE GENOMIC DNA]</scope>
    <source>
        <strain evidence="15 16">V47-23a</strain>
    </source>
</reference>